<protein>
    <submittedName>
        <fullName evidence="1">Uncharacterized protein</fullName>
    </submittedName>
</protein>
<name>A0ABS1VMF3_9ACTN</name>
<dbReference type="RefSeq" id="WP_202992406.1">
    <property type="nucleotide sequence ID" value="NZ_JAENHO010000004.1"/>
</dbReference>
<keyword evidence="2" id="KW-1185">Reference proteome</keyword>
<sequence length="53" mass="5401">MLRPLDSLFLSIAAVLVAAGMVVVAVPVSRPAAQPVALTVDEPCPFADLVIVG</sequence>
<proteinExistence type="predicted"/>
<evidence type="ECO:0000313" key="2">
    <source>
        <dbReference type="Proteomes" id="UP000598996"/>
    </source>
</evidence>
<reference evidence="1 2" key="1">
    <citation type="submission" date="2021-01" db="EMBL/GenBank/DDBJ databases">
        <title>Actinoplanes sp. nov. LDG1-01 isolated from lichen.</title>
        <authorList>
            <person name="Saeng-In P."/>
            <person name="Phongsopitanun W."/>
            <person name="Kanchanasin P."/>
            <person name="Yuki M."/>
            <person name="Kudo T."/>
            <person name="Ohkuma M."/>
            <person name="Tanasupawat S."/>
        </authorList>
    </citation>
    <scope>NUCLEOTIDE SEQUENCE [LARGE SCALE GENOMIC DNA]</scope>
    <source>
        <strain evidence="1 2">LDG1-01</strain>
    </source>
</reference>
<dbReference type="Proteomes" id="UP000598996">
    <property type="component" value="Unassembled WGS sequence"/>
</dbReference>
<organism evidence="1 2">
    <name type="scientific">Paractinoplanes lichenicola</name>
    <dbReference type="NCBI Taxonomy" id="2802976"/>
    <lineage>
        <taxon>Bacteria</taxon>
        <taxon>Bacillati</taxon>
        <taxon>Actinomycetota</taxon>
        <taxon>Actinomycetes</taxon>
        <taxon>Micromonosporales</taxon>
        <taxon>Micromonosporaceae</taxon>
        <taxon>Paractinoplanes</taxon>
    </lineage>
</organism>
<accession>A0ABS1VMF3</accession>
<comment type="caution">
    <text evidence="1">The sequence shown here is derived from an EMBL/GenBank/DDBJ whole genome shotgun (WGS) entry which is preliminary data.</text>
</comment>
<dbReference type="EMBL" id="JAENHO010000004">
    <property type="protein sequence ID" value="MBL7255909.1"/>
    <property type="molecule type" value="Genomic_DNA"/>
</dbReference>
<evidence type="ECO:0000313" key="1">
    <source>
        <dbReference type="EMBL" id="MBL7255909.1"/>
    </source>
</evidence>
<gene>
    <name evidence="1" type="ORF">JKJ07_16525</name>
</gene>